<dbReference type="EMBL" id="BKCJ011153508">
    <property type="protein sequence ID" value="GFC95273.1"/>
    <property type="molecule type" value="Genomic_DNA"/>
</dbReference>
<accession>A0A699SDN0</accession>
<gene>
    <name evidence="1" type="ORF">Tci_867243</name>
</gene>
<proteinExistence type="predicted"/>
<name>A0A699SDN0_TANCI</name>
<organism evidence="1">
    <name type="scientific">Tanacetum cinerariifolium</name>
    <name type="common">Dalmatian daisy</name>
    <name type="synonym">Chrysanthemum cinerariifolium</name>
    <dbReference type="NCBI Taxonomy" id="118510"/>
    <lineage>
        <taxon>Eukaryota</taxon>
        <taxon>Viridiplantae</taxon>
        <taxon>Streptophyta</taxon>
        <taxon>Embryophyta</taxon>
        <taxon>Tracheophyta</taxon>
        <taxon>Spermatophyta</taxon>
        <taxon>Magnoliopsida</taxon>
        <taxon>eudicotyledons</taxon>
        <taxon>Gunneridae</taxon>
        <taxon>Pentapetalae</taxon>
        <taxon>asterids</taxon>
        <taxon>campanulids</taxon>
        <taxon>Asterales</taxon>
        <taxon>Asteraceae</taxon>
        <taxon>Asteroideae</taxon>
        <taxon>Anthemideae</taxon>
        <taxon>Anthemidinae</taxon>
        <taxon>Tanacetum</taxon>
    </lineage>
</organism>
<reference evidence="1" key="1">
    <citation type="journal article" date="2019" name="Sci. Rep.">
        <title>Draft genome of Tanacetum cinerariifolium, the natural source of mosquito coil.</title>
        <authorList>
            <person name="Yamashiro T."/>
            <person name="Shiraishi A."/>
            <person name="Satake H."/>
            <person name="Nakayama K."/>
        </authorList>
    </citation>
    <scope>NUCLEOTIDE SEQUENCE</scope>
</reference>
<sequence length="80" mass="9266">MFKLDLEPLAPKLLHNRESHIYYLKHIQEQADILRGIVEQAKAQQPLDNALNFACKHAKRIQELLVYVQDTCPSAIKLSR</sequence>
<protein>
    <submittedName>
        <fullName evidence="1">Uncharacterized protein</fullName>
    </submittedName>
</protein>
<evidence type="ECO:0000313" key="1">
    <source>
        <dbReference type="EMBL" id="GFC95273.1"/>
    </source>
</evidence>
<dbReference type="AlphaFoldDB" id="A0A699SDN0"/>
<comment type="caution">
    <text evidence="1">The sequence shown here is derived from an EMBL/GenBank/DDBJ whole genome shotgun (WGS) entry which is preliminary data.</text>
</comment>